<feature type="region of interest" description="Disordered" evidence="2">
    <location>
        <begin position="1"/>
        <end position="94"/>
    </location>
</feature>
<feature type="coiled-coil region" evidence="1">
    <location>
        <begin position="740"/>
        <end position="817"/>
    </location>
</feature>
<organism evidence="3 4">
    <name type="scientific">Geranomyces variabilis</name>
    <dbReference type="NCBI Taxonomy" id="109894"/>
    <lineage>
        <taxon>Eukaryota</taxon>
        <taxon>Fungi</taxon>
        <taxon>Fungi incertae sedis</taxon>
        <taxon>Chytridiomycota</taxon>
        <taxon>Chytridiomycota incertae sedis</taxon>
        <taxon>Chytridiomycetes</taxon>
        <taxon>Spizellomycetales</taxon>
        <taxon>Powellomycetaceae</taxon>
        <taxon>Geranomyces</taxon>
    </lineage>
</organism>
<gene>
    <name evidence="3" type="ORF">HDU87_003027</name>
</gene>
<reference evidence="3" key="1">
    <citation type="submission" date="2020-05" db="EMBL/GenBank/DDBJ databases">
        <title>Phylogenomic resolution of chytrid fungi.</title>
        <authorList>
            <person name="Stajich J.E."/>
            <person name="Amses K."/>
            <person name="Simmons R."/>
            <person name="Seto K."/>
            <person name="Myers J."/>
            <person name="Bonds A."/>
            <person name="Quandt C.A."/>
            <person name="Barry K."/>
            <person name="Liu P."/>
            <person name="Grigoriev I."/>
            <person name="Longcore J.E."/>
            <person name="James T.Y."/>
        </authorList>
    </citation>
    <scope>NUCLEOTIDE SEQUENCE</scope>
    <source>
        <strain evidence="3">JEL0379</strain>
    </source>
</reference>
<evidence type="ECO:0000313" key="3">
    <source>
        <dbReference type="EMBL" id="KAJ3179417.1"/>
    </source>
</evidence>
<comment type="caution">
    <text evidence="3">The sequence shown here is derived from an EMBL/GenBank/DDBJ whole genome shotgun (WGS) entry which is preliminary data.</text>
</comment>
<accession>A0AAD5XT27</accession>
<feature type="compositionally biased region" description="Basic and acidic residues" evidence="2">
    <location>
        <begin position="397"/>
        <end position="419"/>
    </location>
</feature>
<evidence type="ECO:0000313" key="4">
    <source>
        <dbReference type="Proteomes" id="UP001212152"/>
    </source>
</evidence>
<evidence type="ECO:0000256" key="2">
    <source>
        <dbReference type="SAM" id="MobiDB-lite"/>
    </source>
</evidence>
<feature type="compositionally biased region" description="Low complexity" evidence="2">
    <location>
        <begin position="23"/>
        <end position="32"/>
    </location>
</feature>
<sequence length="896" mass="98990">MKTLRTRFAAAKKAGYIPETKLSSATTSATTSKAGSPQGSNEELDGQGASRDGLSQQRRTSTASAPGDHRGSPNGQQHAGYTPRGFMAGSPVRSFSSASVLPLRATPAEGLASHAPAHRDNASDYNNGHGVPPSARPYAGSVTSPSPTQSQRSSMSYQRRGSNAGSVGDLLSSRPSIVDHTLGQPSDAQRDASPEETIQRLMRHLKTHEWRARQVHESFGAERQSLTLRAEVAETRMRQLQNALDHERRLTSLGDPMIELQQRLADTEKALEEERTTSRTRFEASEAQKREMQQLIDGMEAERQNWVKKHEAEAANRLREAEKVYQDEKRRLCDQLAAGDAKARQLHQMIQGLEKERQANTAESAQSFEAERDSLKQTIRDLQEKLRELHSTVATLEENREHLSTSDAARDAEHRSMSEKVQLLEDKARDLQQIIDASEAEHYEEKNQVAQTIMSHLRIHMEKEAKARQQALQELNGARAEISERDARIAELMSERDAMLAAIAERDAEILHVRNERDASQAAVVEREAEITQLKTGRDAAHAIATERDAEIFQLKADHDTAQAERDAEVVQLKADHNTEMQETYEKWGTAVRELEAEILRITSLHDHFKATAGETEAQVVTLTAERDDALAAASAHDQRISELTAELDAERASRADSDAQIAQLTQERDRAQTASYDLETQIANLTQERDAAQSAAADRDNAQISSLLSDRDAALAVAEARDARIGHLTSERDAAVTAAGAAQARIAALEIQLSDLTAEHELARGIATDETEAALRDAEQRAAAAAADLEALRTRIADLDVELSDTRRERDRAAADAYFDKVELQTAAAREKLDLEAAAAAERTAFESRIADIEKERDMAKKVSSEVFALAMQLDRQLAENQQFLQRIRGEGMVC</sequence>
<proteinExistence type="predicted"/>
<protein>
    <submittedName>
        <fullName evidence="3">Uncharacterized protein</fullName>
    </submittedName>
</protein>
<dbReference type="Proteomes" id="UP001212152">
    <property type="component" value="Unassembled WGS sequence"/>
</dbReference>
<dbReference type="AlphaFoldDB" id="A0AAD5XT27"/>
<evidence type="ECO:0000256" key="1">
    <source>
        <dbReference type="SAM" id="Coils"/>
    </source>
</evidence>
<feature type="region of interest" description="Disordered" evidence="2">
    <location>
        <begin position="110"/>
        <end position="195"/>
    </location>
</feature>
<keyword evidence="1" id="KW-0175">Coiled coil</keyword>
<feature type="region of interest" description="Disordered" evidence="2">
    <location>
        <begin position="396"/>
        <end position="419"/>
    </location>
</feature>
<name>A0AAD5XT27_9FUNG</name>
<feature type="coiled-coil region" evidence="1">
    <location>
        <begin position="655"/>
        <end position="689"/>
    </location>
</feature>
<keyword evidence="4" id="KW-1185">Reference proteome</keyword>
<feature type="compositionally biased region" description="Low complexity" evidence="2">
    <location>
        <begin position="141"/>
        <end position="162"/>
    </location>
</feature>
<dbReference type="EMBL" id="JADGJQ010000021">
    <property type="protein sequence ID" value="KAJ3179417.1"/>
    <property type="molecule type" value="Genomic_DNA"/>
</dbReference>
<feature type="compositionally biased region" description="Polar residues" evidence="2">
    <location>
        <begin position="53"/>
        <end position="64"/>
    </location>
</feature>